<feature type="chain" id="PRO_5002534025" evidence="1">
    <location>
        <begin position="25"/>
        <end position="149"/>
    </location>
</feature>
<gene>
    <name evidence="2" type="ORF">UT64_C0008G0011</name>
</gene>
<dbReference type="Proteomes" id="UP000034137">
    <property type="component" value="Unassembled WGS sequence"/>
</dbReference>
<keyword evidence="1" id="KW-0732">Signal</keyword>
<evidence type="ECO:0000313" key="3">
    <source>
        <dbReference type="Proteomes" id="UP000034137"/>
    </source>
</evidence>
<feature type="signal peptide" evidence="1">
    <location>
        <begin position="1"/>
        <end position="24"/>
    </location>
</feature>
<dbReference type="AlphaFoldDB" id="A0A0G0Q7Z8"/>
<protein>
    <submittedName>
        <fullName evidence="2">Uncharacterized protein</fullName>
    </submittedName>
</protein>
<organism evidence="2 3">
    <name type="scientific">Candidatus Falkowbacteria bacterium GW2011_GWF2_39_8</name>
    <dbReference type="NCBI Taxonomy" id="1618642"/>
    <lineage>
        <taxon>Bacteria</taxon>
        <taxon>Candidatus Falkowiibacteriota</taxon>
    </lineage>
</organism>
<sequence length="149" mass="16266">MKKLFTTLAILATVAFGNVHVAQADELVFAKDGVWYYADSFVKTIPGFDPARPVYVACGEDEAAGGFPGNAWMSDESLKDGWSLYVVTPPSAAGGYWTYKVPEALKFVPQVRHNLVQDGRWLPIHKFRATIPYLAPSGNRGASIVLSSK</sequence>
<evidence type="ECO:0000256" key="1">
    <source>
        <dbReference type="SAM" id="SignalP"/>
    </source>
</evidence>
<evidence type="ECO:0000313" key="2">
    <source>
        <dbReference type="EMBL" id="KKR33456.1"/>
    </source>
</evidence>
<comment type="caution">
    <text evidence="2">The sequence shown here is derived from an EMBL/GenBank/DDBJ whole genome shotgun (WGS) entry which is preliminary data.</text>
</comment>
<dbReference type="EMBL" id="LBXO01000008">
    <property type="protein sequence ID" value="KKR33456.1"/>
    <property type="molecule type" value="Genomic_DNA"/>
</dbReference>
<reference evidence="2 3" key="1">
    <citation type="journal article" date="2015" name="Nature">
        <title>rRNA introns, odd ribosomes, and small enigmatic genomes across a large radiation of phyla.</title>
        <authorList>
            <person name="Brown C.T."/>
            <person name="Hug L.A."/>
            <person name="Thomas B.C."/>
            <person name="Sharon I."/>
            <person name="Castelle C.J."/>
            <person name="Singh A."/>
            <person name="Wilkins M.J."/>
            <person name="Williams K.H."/>
            <person name="Banfield J.F."/>
        </authorList>
    </citation>
    <scope>NUCLEOTIDE SEQUENCE [LARGE SCALE GENOMIC DNA]</scope>
</reference>
<accession>A0A0G0Q7Z8</accession>
<proteinExistence type="predicted"/>
<name>A0A0G0Q7Z8_9BACT</name>